<evidence type="ECO:0000313" key="1">
    <source>
        <dbReference type="EMBL" id="CAK63525.1"/>
    </source>
</evidence>
<dbReference type="GeneID" id="5016707"/>
<keyword evidence="2" id="KW-1185">Reference proteome</keyword>
<dbReference type="KEGG" id="ptm:GSPATT00033378001"/>
<accession>A0BYA8</accession>
<evidence type="ECO:0008006" key="3">
    <source>
        <dbReference type="Google" id="ProtNLM"/>
    </source>
</evidence>
<dbReference type="AlphaFoldDB" id="A0BYA8"/>
<proteinExistence type="predicted"/>
<organism evidence="1 2">
    <name type="scientific">Paramecium tetraurelia</name>
    <dbReference type="NCBI Taxonomy" id="5888"/>
    <lineage>
        <taxon>Eukaryota</taxon>
        <taxon>Sar</taxon>
        <taxon>Alveolata</taxon>
        <taxon>Ciliophora</taxon>
        <taxon>Intramacronucleata</taxon>
        <taxon>Oligohymenophorea</taxon>
        <taxon>Peniculida</taxon>
        <taxon>Parameciidae</taxon>
        <taxon>Paramecium</taxon>
    </lineage>
</organism>
<evidence type="ECO:0000313" key="2">
    <source>
        <dbReference type="Proteomes" id="UP000000600"/>
    </source>
</evidence>
<dbReference type="EMBL" id="CT868026">
    <property type="protein sequence ID" value="CAK63525.1"/>
    <property type="molecule type" value="Genomic_DNA"/>
</dbReference>
<name>A0BYA8_PARTE</name>
<dbReference type="Proteomes" id="UP000000600">
    <property type="component" value="Unassembled WGS sequence"/>
</dbReference>
<dbReference type="InParanoid" id="A0BYA8"/>
<protein>
    <recommendedName>
        <fullName evidence="3">Transmembrane protein</fullName>
    </recommendedName>
</protein>
<sequence length="260" mass="30724">MNKTQIIINKNIALAFKKGDQKFLKFNQSILISDQISTKTRERSKSGLILLCKQLKLKSMTIARFQTDAGKPHRFQICALAHSATIINDFERFTKFQIQTIIIEYFCRTKNYYYLIKTVHQFILFNQFQINFTIIINKHFSTLVAIYLKNPTFNTIKQLFLVKIVNSIDLYLIQVFQKFPFIQRRVEHSRYIPSILYVRSLSQLVFTNIVFSKDIQYTTFQLRVIIFLALLTQSYFIRKSQNNKLSSSQRGFQLLKQNKG</sequence>
<dbReference type="HOGENOM" id="CLU_1071386_0_0_1"/>
<dbReference type="RefSeq" id="XP_001430923.1">
    <property type="nucleotide sequence ID" value="XM_001430886.2"/>
</dbReference>
<reference evidence="1 2" key="1">
    <citation type="journal article" date="2006" name="Nature">
        <title>Global trends of whole-genome duplications revealed by the ciliate Paramecium tetraurelia.</title>
        <authorList>
            <consortium name="Genoscope"/>
            <person name="Aury J.-M."/>
            <person name="Jaillon O."/>
            <person name="Duret L."/>
            <person name="Noel B."/>
            <person name="Jubin C."/>
            <person name="Porcel B.M."/>
            <person name="Segurens B."/>
            <person name="Daubin V."/>
            <person name="Anthouard V."/>
            <person name="Aiach N."/>
            <person name="Arnaiz O."/>
            <person name="Billaut A."/>
            <person name="Beisson J."/>
            <person name="Blanc I."/>
            <person name="Bouhouche K."/>
            <person name="Camara F."/>
            <person name="Duharcourt S."/>
            <person name="Guigo R."/>
            <person name="Gogendeau D."/>
            <person name="Katinka M."/>
            <person name="Keller A.-M."/>
            <person name="Kissmehl R."/>
            <person name="Klotz C."/>
            <person name="Koll F."/>
            <person name="Le Moue A."/>
            <person name="Lepere C."/>
            <person name="Malinsky S."/>
            <person name="Nowacki M."/>
            <person name="Nowak J.K."/>
            <person name="Plattner H."/>
            <person name="Poulain J."/>
            <person name="Ruiz F."/>
            <person name="Serrano V."/>
            <person name="Zagulski M."/>
            <person name="Dessen P."/>
            <person name="Betermier M."/>
            <person name="Weissenbach J."/>
            <person name="Scarpelli C."/>
            <person name="Schachter V."/>
            <person name="Sperling L."/>
            <person name="Meyer E."/>
            <person name="Cohen J."/>
            <person name="Wincker P."/>
        </authorList>
    </citation>
    <scope>NUCLEOTIDE SEQUENCE [LARGE SCALE GENOMIC DNA]</scope>
    <source>
        <strain evidence="1 2">Stock d4-2</strain>
    </source>
</reference>
<gene>
    <name evidence="1" type="ORF">GSPATT00033378001</name>
</gene>